<protein>
    <submittedName>
        <fullName evidence="2">Uncharacterized protein</fullName>
    </submittedName>
</protein>
<dbReference type="EMBL" id="CP037423">
    <property type="protein sequence ID" value="QDV44240.1"/>
    <property type="molecule type" value="Genomic_DNA"/>
</dbReference>
<reference evidence="2 3" key="1">
    <citation type="submission" date="2019-03" db="EMBL/GenBank/DDBJ databases">
        <title>Deep-cultivation of Planctomycetes and their phenomic and genomic characterization uncovers novel biology.</title>
        <authorList>
            <person name="Wiegand S."/>
            <person name="Jogler M."/>
            <person name="Boedeker C."/>
            <person name="Pinto D."/>
            <person name="Vollmers J."/>
            <person name="Rivas-Marin E."/>
            <person name="Kohn T."/>
            <person name="Peeters S.H."/>
            <person name="Heuer A."/>
            <person name="Rast P."/>
            <person name="Oberbeckmann S."/>
            <person name="Bunk B."/>
            <person name="Jeske O."/>
            <person name="Meyerdierks A."/>
            <person name="Storesund J.E."/>
            <person name="Kallscheuer N."/>
            <person name="Luecker S."/>
            <person name="Lage O.M."/>
            <person name="Pohl T."/>
            <person name="Merkel B.J."/>
            <person name="Hornburger P."/>
            <person name="Mueller R.-W."/>
            <person name="Bruemmer F."/>
            <person name="Labrenz M."/>
            <person name="Spormann A.M."/>
            <person name="Op den Camp H."/>
            <person name="Overmann J."/>
            <person name="Amann R."/>
            <person name="Jetten M.S.M."/>
            <person name="Mascher T."/>
            <person name="Medema M.H."/>
            <person name="Devos D.P."/>
            <person name="Kaster A.-K."/>
            <person name="Ovreas L."/>
            <person name="Rohde M."/>
            <person name="Galperin M.Y."/>
            <person name="Jogler C."/>
        </authorList>
    </citation>
    <scope>NUCLEOTIDE SEQUENCE [LARGE SCALE GENOMIC DNA]</scope>
    <source>
        <strain evidence="2 3">Enr13</strain>
    </source>
</reference>
<keyword evidence="3" id="KW-1185">Reference proteome</keyword>
<keyword evidence="1" id="KW-0732">Signal</keyword>
<accession>A0A518HTQ2</accession>
<gene>
    <name evidence="2" type="ORF">Enr13x_41020</name>
</gene>
<proteinExistence type="predicted"/>
<dbReference type="RefSeq" id="WP_145388616.1">
    <property type="nucleotide sequence ID" value="NZ_CP037423.1"/>
</dbReference>
<feature type="chain" id="PRO_5022049194" evidence="1">
    <location>
        <begin position="20"/>
        <end position="316"/>
    </location>
</feature>
<feature type="signal peptide" evidence="1">
    <location>
        <begin position="1"/>
        <end position="19"/>
    </location>
</feature>
<dbReference type="AlphaFoldDB" id="A0A518HTQ2"/>
<evidence type="ECO:0000256" key="1">
    <source>
        <dbReference type="SAM" id="SignalP"/>
    </source>
</evidence>
<evidence type="ECO:0000313" key="3">
    <source>
        <dbReference type="Proteomes" id="UP000319004"/>
    </source>
</evidence>
<dbReference type="KEGG" id="snep:Enr13x_41020"/>
<dbReference type="Proteomes" id="UP000319004">
    <property type="component" value="Chromosome"/>
</dbReference>
<sequence precursor="true">MRYFLLCVICIVVLANAEAQENDLTGRVYALLADYQVNCEEVRTKPWAFVGKGVSVVLDGGHVASKDRWYVGCQQGKNSLFASAETYSSSDNKYREGWNQRFESDRGVLLRTRIYSDKSTIVVEDLNDEEKKKAFRRISRIDPFEQVLSTAGNLNAGGKSRRNSWELLLADECELSEGRYDKDGNVIAVFKLDWNIPSTLDIVFGKKSRFFPVEAKWTLVLPEERRLLLSHQLIRWKKKGALFVPVQLKAISNQPSGGTKTFEIDFDWRLDKEVPPKLIASSMPDWRENIRTLFDVDWKRQGVAPADLVIEEEDVE</sequence>
<evidence type="ECO:0000313" key="2">
    <source>
        <dbReference type="EMBL" id="QDV44240.1"/>
    </source>
</evidence>
<dbReference type="OrthoDB" id="260518at2"/>
<name>A0A518HTQ2_9BACT</name>
<organism evidence="2 3">
    <name type="scientific">Stieleria neptunia</name>
    <dbReference type="NCBI Taxonomy" id="2527979"/>
    <lineage>
        <taxon>Bacteria</taxon>
        <taxon>Pseudomonadati</taxon>
        <taxon>Planctomycetota</taxon>
        <taxon>Planctomycetia</taxon>
        <taxon>Pirellulales</taxon>
        <taxon>Pirellulaceae</taxon>
        <taxon>Stieleria</taxon>
    </lineage>
</organism>